<dbReference type="GO" id="GO:0004040">
    <property type="term" value="F:amidase activity"/>
    <property type="evidence" value="ECO:0007669"/>
    <property type="project" value="InterPro"/>
</dbReference>
<dbReference type="OrthoDB" id="1371721at2"/>
<reference evidence="4 5" key="1">
    <citation type="submission" date="2016-10" db="EMBL/GenBank/DDBJ databases">
        <authorList>
            <person name="de Groot N.N."/>
        </authorList>
    </citation>
    <scope>NUCLEOTIDE SEQUENCE [LARGE SCALE GENOMIC DNA]</scope>
    <source>
        <strain evidence="4 5">DSM 527</strain>
    </source>
</reference>
<dbReference type="STRING" id="104663.SAMN04488121_104186"/>
<dbReference type="PANTHER" id="PTHR33308">
    <property type="entry name" value="PEPTIDOGLYCAN HYDROLASE FLGJ"/>
    <property type="match status" value="1"/>
</dbReference>
<keyword evidence="2" id="KW-0732">Signal</keyword>
<dbReference type="Proteomes" id="UP000199045">
    <property type="component" value="Unassembled WGS sequence"/>
</dbReference>
<dbReference type="AlphaFoldDB" id="A0A1G7U4J5"/>
<dbReference type="InterPro" id="IPR051056">
    <property type="entry name" value="Glycosyl_Hydrolase_73"/>
</dbReference>
<evidence type="ECO:0000313" key="5">
    <source>
        <dbReference type="Proteomes" id="UP000199045"/>
    </source>
</evidence>
<evidence type="ECO:0000259" key="3">
    <source>
        <dbReference type="SMART" id="SM00047"/>
    </source>
</evidence>
<proteinExistence type="predicted"/>
<feature type="domain" description="Mannosyl-glycoprotein endo-beta-N-acetylglucosamidase-like" evidence="3">
    <location>
        <begin position="24"/>
        <end position="168"/>
    </location>
</feature>
<evidence type="ECO:0000313" key="4">
    <source>
        <dbReference type="EMBL" id="SDG41680.1"/>
    </source>
</evidence>
<dbReference type="Pfam" id="PF01832">
    <property type="entry name" value="Glucosaminidase"/>
    <property type="match status" value="1"/>
</dbReference>
<dbReference type="Gene3D" id="1.10.530.10">
    <property type="match status" value="1"/>
</dbReference>
<organism evidence="4 5">
    <name type="scientific">Chitinophaga filiformis</name>
    <name type="common">Myxococcus filiformis</name>
    <name type="synonym">Flexibacter filiformis</name>
    <dbReference type="NCBI Taxonomy" id="104663"/>
    <lineage>
        <taxon>Bacteria</taxon>
        <taxon>Pseudomonadati</taxon>
        <taxon>Bacteroidota</taxon>
        <taxon>Chitinophagia</taxon>
        <taxon>Chitinophagales</taxon>
        <taxon>Chitinophagaceae</taxon>
        <taxon>Chitinophaga</taxon>
    </lineage>
</organism>
<keyword evidence="1 4" id="KW-0378">Hydrolase</keyword>
<dbReference type="InterPro" id="IPR002901">
    <property type="entry name" value="MGlyc_endo_b_GlcNAc-like_dom"/>
</dbReference>
<dbReference type="PANTHER" id="PTHR33308:SF9">
    <property type="entry name" value="PEPTIDOGLYCAN HYDROLASE FLGJ"/>
    <property type="match status" value="1"/>
</dbReference>
<feature type="signal peptide" evidence="2">
    <location>
        <begin position="1"/>
        <end position="28"/>
    </location>
</feature>
<accession>A0A1G7U4J5</accession>
<gene>
    <name evidence="4" type="ORF">SAMN04488121_104186</name>
</gene>
<dbReference type="EMBL" id="FNBN01000004">
    <property type="protein sequence ID" value="SDG41680.1"/>
    <property type="molecule type" value="Genomic_DNA"/>
</dbReference>
<protein>
    <submittedName>
        <fullName evidence="4">Flagellum-specific peptidoglycan hydrolase FlgJ</fullName>
    </submittedName>
</protein>
<dbReference type="SMART" id="SM00047">
    <property type="entry name" value="LYZ2"/>
    <property type="match status" value="1"/>
</dbReference>
<dbReference type="RefSeq" id="WP_143011520.1">
    <property type="nucleotide sequence ID" value="NZ_FNBN01000004.1"/>
</dbReference>
<name>A0A1G7U4J5_CHIFI</name>
<evidence type="ECO:0000256" key="1">
    <source>
        <dbReference type="ARBA" id="ARBA00022801"/>
    </source>
</evidence>
<sequence length="176" mass="20242">MTSKKMFRGRWFCALLGILLLISSTAFSQRYATNYVNKYKPVAMRIMNEKGIPASVILGIAMLESGMGTSKNAKLLYNHFGIVGRNSLHKKKGVAYRSRYKEFANAEASFNYFANMVTRKKWFPKMKGNVEYKLWLKHMNTAGYSSAGHEWVKRVTSMINRYKLYKLDEQMAYTGG</sequence>
<feature type="chain" id="PRO_5011666723" evidence="2">
    <location>
        <begin position="29"/>
        <end position="176"/>
    </location>
</feature>
<evidence type="ECO:0000256" key="2">
    <source>
        <dbReference type="SAM" id="SignalP"/>
    </source>
</evidence>